<dbReference type="InterPro" id="IPR054293">
    <property type="entry name" value="DUF7029"/>
</dbReference>
<dbReference type="STRING" id="253628.A0A0D2AE35"/>
<evidence type="ECO:0000259" key="4">
    <source>
        <dbReference type="Pfam" id="PF23865"/>
    </source>
</evidence>
<gene>
    <name evidence="5" type="ORF">PV09_03783</name>
</gene>
<evidence type="ECO:0000313" key="5">
    <source>
        <dbReference type="EMBL" id="KIW05248.1"/>
    </source>
</evidence>
<dbReference type="InParanoid" id="A0A0D2AE35"/>
<dbReference type="Pfam" id="PF22974">
    <property type="entry name" value="DUF7029"/>
    <property type="match status" value="1"/>
</dbReference>
<keyword evidence="6" id="KW-1185">Reference proteome</keyword>
<dbReference type="AlphaFoldDB" id="A0A0D2AE35"/>
<feature type="chain" id="PRO_5002238408" evidence="2">
    <location>
        <begin position="24"/>
        <end position="621"/>
    </location>
</feature>
<dbReference type="InterPro" id="IPR055647">
    <property type="entry name" value="DUF7223"/>
</dbReference>
<evidence type="ECO:0000259" key="3">
    <source>
        <dbReference type="Pfam" id="PF22974"/>
    </source>
</evidence>
<feature type="domain" description="DUF7029" evidence="3">
    <location>
        <begin position="76"/>
        <end position="179"/>
    </location>
</feature>
<dbReference type="GeneID" id="27311756"/>
<accession>A0A0D2AE35</accession>
<dbReference type="EMBL" id="KN847538">
    <property type="protein sequence ID" value="KIW05248.1"/>
    <property type="molecule type" value="Genomic_DNA"/>
</dbReference>
<feature type="signal peptide" evidence="2">
    <location>
        <begin position="1"/>
        <end position="23"/>
    </location>
</feature>
<feature type="compositionally biased region" description="Low complexity" evidence="1">
    <location>
        <begin position="496"/>
        <end position="510"/>
    </location>
</feature>
<dbReference type="Proteomes" id="UP000053259">
    <property type="component" value="Unassembled WGS sequence"/>
</dbReference>
<dbReference type="Pfam" id="PF23865">
    <property type="entry name" value="DUF7223"/>
    <property type="match status" value="1"/>
</dbReference>
<feature type="domain" description="DUF7223" evidence="4">
    <location>
        <begin position="207"/>
        <end position="466"/>
    </location>
</feature>
<dbReference type="VEuPathDB" id="FungiDB:PV09_03783"/>
<protein>
    <submittedName>
        <fullName evidence="5">Uncharacterized protein</fullName>
    </submittedName>
</protein>
<organism evidence="5 6">
    <name type="scientific">Verruconis gallopava</name>
    <dbReference type="NCBI Taxonomy" id="253628"/>
    <lineage>
        <taxon>Eukaryota</taxon>
        <taxon>Fungi</taxon>
        <taxon>Dikarya</taxon>
        <taxon>Ascomycota</taxon>
        <taxon>Pezizomycotina</taxon>
        <taxon>Dothideomycetes</taxon>
        <taxon>Pleosporomycetidae</taxon>
        <taxon>Venturiales</taxon>
        <taxon>Sympoventuriaceae</taxon>
        <taxon>Verruconis</taxon>
    </lineage>
</organism>
<evidence type="ECO:0000256" key="2">
    <source>
        <dbReference type="SAM" id="SignalP"/>
    </source>
</evidence>
<evidence type="ECO:0000313" key="6">
    <source>
        <dbReference type="Proteomes" id="UP000053259"/>
    </source>
</evidence>
<proteinExistence type="predicted"/>
<dbReference type="RefSeq" id="XP_016215117.1">
    <property type="nucleotide sequence ID" value="XM_016357028.1"/>
</dbReference>
<reference evidence="5 6" key="1">
    <citation type="submission" date="2015-01" db="EMBL/GenBank/DDBJ databases">
        <title>The Genome Sequence of Ochroconis gallopava CBS43764.</title>
        <authorList>
            <consortium name="The Broad Institute Genomics Platform"/>
            <person name="Cuomo C."/>
            <person name="de Hoog S."/>
            <person name="Gorbushina A."/>
            <person name="Stielow B."/>
            <person name="Teixiera M."/>
            <person name="Abouelleil A."/>
            <person name="Chapman S.B."/>
            <person name="Priest M."/>
            <person name="Young S.K."/>
            <person name="Wortman J."/>
            <person name="Nusbaum C."/>
            <person name="Birren B."/>
        </authorList>
    </citation>
    <scope>NUCLEOTIDE SEQUENCE [LARGE SCALE GENOMIC DNA]</scope>
    <source>
        <strain evidence="5 6">CBS 43764</strain>
    </source>
</reference>
<sequence length="621" mass="64675">MVTSRSLVTSVTLLLFVASNTTALVLHELPHNDGLRYSKRGDPMGCLDLRSQETFLWGASDGNQAALGNLTVYMPGNQENILSMERFNGMLTSVNCSETSIDMAFRDDDTFEYAKAVWDWVNGDDNHTFVMVVGRGACGWNDDHRQPFTVSSLTYDEDANVAHLAAIAQNWTEAIHTYDLNVGGMPSRDLQKRGFGEIDYNKDLALDFNHKFPVDTVTIPISDAVTATVDMSNCSTAGSFNFQFRLETVLLIPKKAEMSVHPAGVAVTVAPSLLISANITEPKTGSLTLSRINLAGIQIPAGILDIGPEIVLSVGATVGPLQGQATVDAGVVYSLDDSAVATIDIFDASAEHSGWTPKVQTTPLTVSADLSGTAKLFVKAELELAAKAFSTGFDLGVGIAPYLEADIQTVTAASGTCGASDGLALNPSYGADLILDAHSPSHGASDPLFSITLASLQEPLPDTCLPFGTAPVAAASSTTSGPAVSTSPTLSVPEIASSSSPAGVVPPSSASMSRSSVSTASFTVPLPSTLLTWPAKNPSSVTTTPTVAVISSRTVSDSSPATSSYTPSNRAYVTATVSSSSLVAVYASSTTSASVDSSPLSTSSTGRYGYGYGYGYGLAGY</sequence>
<name>A0A0D2AE35_9PEZI</name>
<feature type="region of interest" description="Disordered" evidence="1">
    <location>
        <begin position="476"/>
        <end position="510"/>
    </location>
</feature>
<keyword evidence="2" id="KW-0732">Signal</keyword>
<evidence type="ECO:0000256" key="1">
    <source>
        <dbReference type="SAM" id="MobiDB-lite"/>
    </source>
</evidence>
<feature type="compositionally biased region" description="Low complexity" evidence="1">
    <location>
        <begin position="476"/>
        <end position="489"/>
    </location>
</feature>
<dbReference type="HOGENOM" id="CLU_030295_0_0_1"/>
<dbReference type="OrthoDB" id="160645at2759"/>